<dbReference type="GO" id="GO:0016020">
    <property type="term" value="C:membrane"/>
    <property type="evidence" value="ECO:0007669"/>
    <property type="project" value="InterPro"/>
</dbReference>
<dbReference type="PANTHER" id="PTHR10434">
    <property type="entry name" value="1-ACYL-SN-GLYCEROL-3-PHOSPHATE ACYLTRANSFERASE"/>
    <property type="match status" value="1"/>
</dbReference>
<evidence type="ECO:0000256" key="6">
    <source>
        <dbReference type="ARBA" id="ARBA00023315"/>
    </source>
</evidence>
<evidence type="ECO:0000256" key="2">
    <source>
        <dbReference type="ARBA" id="ARBA00008655"/>
    </source>
</evidence>
<dbReference type="EC" id="2.3.1.51" evidence="7"/>
<accession>C5J5S4</accession>
<name>C5J5S4_MESCH</name>
<comment type="catalytic activity">
    <reaction evidence="7">
        <text>a 1-acyl-sn-glycero-3-phosphate + an acyl-CoA = a 1,2-diacyl-sn-glycero-3-phosphate + CoA</text>
        <dbReference type="Rhea" id="RHEA:19709"/>
        <dbReference type="ChEBI" id="CHEBI:57287"/>
        <dbReference type="ChEBI" id="CHEBI:57970"/>
        <dbReference type="ChEBI" id="CHEBI:58342"/>
        <dbReference type="ChEBI" id="CHEBI:58608"/>
        <dbReference type="EC" id="2.3.1.51"/>
    </reaction>
</comment>
<evidence type="ECO:0000313" key="10">
    <source>
        <dbReference type="Proteomes" id="UP000001491"/>
    </source>
</evidence>
<dbReference type="AlphaFoldDB" id="C5J5S4"/>
<dbReference type="HOGENOM" id="CLU_027938_6_1_14"/>
<dbReference type="PANTHER" id="PTHR10434:SF64">
    <property type="entry name" value="1-ACYL-SN-GLYCEROL-3-PHOSPHATE ACYLTRANSFERASE-RELATED"/>
    <property type="match status" value="1"/>
</dbReference>
<keyword evidence="6 7" id="KW-0012">Acyltransferase</keyword>
<dbReference type="GO" id="GO:0006654">
    <property type="term" value="P:phosphatidic acid biosynthetic process"/>
    <property type="evidence" value="ECO:0007669"/>
    <property type="project" value="TreeGrafter"/>
</dbReference>
<dbReference type="InterPro" id="IPR002123">
    <property type="entry name" value="Plipid/glycerol_acylTrfase"/>
</dbReference>
<dbReference type="InterPro" id="IPR004552">
    <property type="entry name" value="AGP_acyltrans"/>
</dbReference>
<dbReference type="Proteomes" id="UP000001491">
    <property type="component" value="Chromosome"/>
</dbReference>
<dbReference type="NCBIfam" id="TIGR00530">
    <property type="entry name" value="AGP_acyltrn"/>
    <property type="match status" value="1"/>
</dbReference>
<proteinExistence type="inferred from homology"/>
<comment type="pathway">
    <text evidence="1">Lipid metabolism.</text>
</comment>
<comment type="domain">
    <text evidence="7">The HXXXXD motif is essential for acyltransferase activity and may constitute the binding site for the phosphate moiety of the glycerol-3-phosphate.</text>
</comment>
<keyword evidence="7" id="KW-0594">Phospholipid biosynthesis</keyword>
<feature type="domain" description="Phospholipid/glycerol acyltransferase" evidence="8">
    <location>
        <begin position="72"/>
        <end position="197"/>
    </location>
</feature>
<keyword evidence="4 7" id="KW-0808">Transferase</keyword>
<dbReference type="GO" id="GO:0003841">
    <property type="term" value="F:1-acylglycerol-3-phosphate O-acyltransferase activity"/>
    <property type="evidence" value="ECO:0007669"/>
    <property type="project" value="UniProtKB-UniRule"/>
</dbReference>
<keyword evidence="3 7" id="KW-0444">Lipid biosynthesis</keyword>
<dbReference type="SUPFAM" id="SSF69593">
    <property type="entry name" value="Glycerol-3-phosphate (1)-acyltransferase"/>
    <property type="match status" value="1"/>
</dbReference>
<dbReference type="EMBL" id="FM864216">
    <property type="protein sequence ID" value="CAT04811.1"/>
    <property type="molecule type" value="Genomic_DNA"/>
</dbReference>
<reference evidence="10" key="1">
    <citation type="journal article" date="2009" name="BMC Bioinformatics">
        <title>The Mycoplasma conjunctivae genome sequencing, annotation and analysis.</title>
        <authorList>
            <person name="Calderon-Copete S.P."/>
            <person name="Wigger G."/>
            <person name="Wunderlin C."/>
            <person name="Schmidheini T."/>
            <person name="Frey J."/>
            <person name="Quail M.A."/>
            <person name="Falquet L."/>
        </authorList>
    </citation>
    <scope>NUCLEOTIDE SEQUENCE [LARGE SCALE GENOMIC DNA]</scope>
    <source>
        <strain evidence="10">ATCC 25834 / NCTC 10147 / HRC/581</strain>
    </source>
</reference>
<organism evidence="9 10">
    <name type="scientific">Mesomycoplasma conjunctivae (strain ATCC 25834 / NCTC 10147 / HRC/581)</name>
    <name type="common">Mycoplasma conjunctivae</name>
    <dbReference type="NCBI Taxonomy" id="572263"/>
    <lineage>
        <taxon>Bacteria</taxon>
        <taxon>Bacillati</taxon>
        <taxon>Mycoplasmatota</taxon>
        <taxon>Mycoplasmoidales</taxon>
        <taxon>Metamycoplasmataceae</taxon>
        <taxon>Mesomycoplasma</taxon>
    </lineage>
</organism>
<dbReference type="eggNOG" id="COG0204">
    <property type="taxonomic scope" value="Bacteria"/>
</dbReference>
<comment type="similarity">
    <text evidence="2 7">Belongs to the 1-acyl-sn-glycerol-3-phosphate acyltransferase family.</text>
</comment>
<dbReference type="SMART" id="SM00563">
    <property type="entry name" value="PlsC"/>
    <property type="match status" value="1"/>
</dbReference>
<protein>
    <recommendedName>
        <fullName evidence="7">1-acyl-sn-glycerol-3-phosphate acyltransferase</fullName>
        <ecNumber evidence="7">2.3.1.51</ecNumber>
    </recommendedName>
</protein>
<evidence type="ECO:0000256" key="4">
    <source>
        <dbReference type="ARBA" id="ARBA00022679"/>
    </source>
</evidence>
<evidence type="ECO:0000256" key="5">
    <source>
        <dbReference type="ARBA" id="ARBA00023098"/>
    </source>
</evidence>
<keyword evidence="10" id="KW-1185">Reference proteome</keyword>
<evidence type="ECO:0000256" key="7">
    <source>
        <dbReference type="RuleBase" id="RU361267"/>
    </source>
</evidence>
<dbReference type="KEGG" id="mco:MCJ_001230"/>
<gene>
    <name evidence="9" type="ordered locus">MCJ_001230</name>
</gene>
<dbReference type="CDD" id="cd07989">
    <property type="entry name" value="LPLAT_AGPAT-like"/>
    <property type="match status" value="1"/>
</dbReference>
<dbReference type="Pfam" id="PF01553">
    <property type="entry name" value="Acyltransferase"/>
    <property type="match status" value="1"/>
</dbReference>
<evidence type="ECO:0000313" key="9">
    <source>
        <dbReference type="EMBL" id="CAT04811.1"/>
    </source>
</evidence>
<keyword evidence="5 7" id="KW-0443">Lipid metabolism</keyword>
<evidence type="ECO:0000256" key="1">
    <source>
        <dbReference type="ARBA" id="ARBA00005189"/>
    </source>
</evidence>
<keyword evidence="7" id="KW-1208">Phospholipid metabolism</keyword>
<sequence>MLIKIKLALLSPIWLWRIRKVRSLWKKVKTGKKDITPQYRNDLILFYAKRLLKTFNTNIKVVGKENLLKNPSLIVANHKSVADPFLLFYALENKEKTQDEVNPILTFVAKKELSKSRINKWILGSIDTFFIDRQKIRQALKTMDEFGRFVRENRTTGVIFPEGTRVQESHIGEFKAGAFQVAKQFSLPIIPITINNSQDVFNTKRTKKIDVEIIIHKPIKSLQVSSQNIQALAKQTQSIIAKYYKNFGDK</sequence>
<evidence type="ECO:0000259" key="8">
    <source>
        <dbReference type="SMART" id="SM00563"/>
    </source>
</evidence>
<evidence type="ECO:0000256" key="3">
    <source>
        <dbReference type="ARBA" id="ARBA00022516"/>
    </source>
</evidence>